<evidence type="ECO:0000313" key="3">
    <source>
        <dbReference type="RefSeq" id="XP_065672474.1"/>
    </source>
</evidence>
<dbReference type="Gene3D" id="2.130.10.10">
    <property type="entry name" value="YVTN repeat-like/Quinoprotein amine dehydrogenase"/>
    <property type="match status" value="1"/>
</dbReference>
<dbReference type="GeneID" id="100207074"/>
<protein>
    <submittedName>
        <fullName evidence="3">6-phosphogluconolactonase isoform X2</fullName>
    </submittedName>
</protein>
<comment type="similarity">
    <text evidence="1">Belongs to the cycloisomerase 2 family.</text>
</comment>
<organism evidence="2 3">
    <name type="scientific">Hydra vulgaris</name>
    <name type="common">Hydra</name>
    <name type="synonym">Hydra attenuata</name>
    <dbReference type="NCBI Taxonomy" id="6087"/>
    <lineage>
        <taxon>Eukaryota</taxon>
        <taxon>Metazoa</taxon>
        <taxon>Cnidaria</taxon>
        <taxon>Hydrozoa</taxon>
        <taxon>Hydroidolina</taxon>
        <taxon>Anthoathecata</taxon>
        <taxon>Aplanulata</taxon>
        <taxon>Hydridae</taxon>
        <taxon>Hydra</taxon>
    </lineage>
</organism>
<keyword evidence="2" id="KW-1185">Reference proteome</keyword>
<dbReference type="InterPro" id="IPR019405">
    <property type="entry name" value="Lactonase_7-beta_prop"/>
</dbReference>
<sequence>MSISTVFVGGFGSTILLFELHIDSLEIKDSRLFYKETFQSESCPSFLETFDNKIYSVNEVDYFDGKKSGGLTYFEITDSGTLNKVQEHCSGGLSPCHLAYSHDKNCIYVANYASGHFAVFEVDKDGSLGSSLYNKYFDTGSGCNTERQASSHPHGVYIKDNYVYVVDLGADRIWCFNHENESLSLSPLCILAPSGSGPRHMVFHKIYSLAFVLTELSNEILVYSYASETGNLKLISSYPFISDASQNDNGDLEENFGSEILIHPNGEFLYISNRVHGAIISYKILDSEGSLKKIQHYFTAGTWPRHFAIHPSGKVILCADQFKDIVEVIAVNASTGMLEKIEIVECKNQPSCIVFKKC</sequence>
<evidence type="ECO:0000256" key="1">
    <source>
        <dbReference type="ARBA" id="ARBA00005564"/>
    </source>
</evidence>
<dbReference type="InterPro" id="IPR015943">
    <property type="entry name" value="WD40/YVTN_repeat-like_dom_sf"/>
</dbReference>
<dbReference type="PANTHER" id="PTHR30344">
    <property type="entry name" value="6-PHOSPHOGLUCONOLACTONASE-RELATED"/>
    <property type="match status" value="1"/>
</dbReference>
<dbReference type="RefSeq" id="XP_065672474.1">
    <property type="nucleotide sequence ID" value="XM_065816402.1"/>
</dbReference>
<gene>
    <name evidence="3" type="primary">LOC100207074</name>
</gene>
<accession>A0ABM4DDJ5</accession>
<dbReference type="SUPFAM" id="SSF51004">
    <property type="entry name" value="C-terminal (heme d1) domain of cytochrome cd1-nitrite reductase"/>
    <property type="match status" value="1"/>
</dbReference>
<dbReference type="Proteomes" id="UP001652625">
    <property type="component" value="Chromosome 13"/>
</dbReference>
<reference evidence="3" key="1">
    <citation type="submission" date="2025-08" db="UniProtKB">
        <authorList>
            <consortium name="RefSeq"/>
        </authorList>
    </citation>
    <scope>IDENTIFICATION</scope>
</reference>
<dbReference type="PANTHER" id="PTHR30344:SF1">
    <property type="entry name" value="6-PHOSPHOGLUCONOLACTONASE"/>
    <property type="match status" value="1"/>
</dbReference>
<dbReference type="InterPro" id="IPR050282">
    <property type="entry name" value="Cycloisomerase_2"/>
</dbReference>
<evidence type="ECO:0000313" key="2">
    <source>
        <dbReference type="Proteomes" id="UP001652625"/>
    </source>
</evidence>
<proteinExistence type="inferred from homology"/>
<dbReference type="Pfam" id="PF10282">
    <property type="entry name" value="Lactonase"/>
    <property type="match status" value="1"/>
</dbReference>
<name>A0ABM4DDJ5_HYDVU</name>
<dbReference type="InterPro" id="IPR011048">
    <property type="entry name" value="Haem_d1_sf"/>
</dbReference>